<dbReference type="InterPro" id="IPR016174">
    <property type="entry name" value="Di-haem_cyt_TM"/>
</dbReference>
<dbReference type="GO" id="GO:0022904">
    <property type="term" value="P:respiratory electron transport chain"/>
    <property type="evidence" value="ECO:0007669"/>
    <property type="project" value="InterPro"/>
</dbReference>
<evidence type="ECO:0000313" key="2">
    <source>
        <dbReference type="EMBL" id="RFA25649.1"/>
    </source>
</evidence>
<dbReference type="GO" id="GO:0016020">
    <property type="term" value="C:membrane"/>
    <property type="evidence" value="ECO:0007669"/>
    <property type="project" value="InterPro"/>
</dbReference>
<dbReference type="OrthoDB" id="9795587at2"/>
<name>A0A3E0WAC0_9MICO</name>
<reference evidence="2 3" key="1">
    <citation type="submission" date="2017-04" db="EMBL/GenBank/DDBJ databases">
        <title>Comparative genome analysis of Subtercola boreus.</title>
        <authorList>
            <person name="Cho Y.-J."/>
            <person name="Cho A."/>
            <person name="Kim O.-S."/>
            <person name="Lee J.-I."/>
        </authorList>
    </citation>
    <scope>NUCLEOTIDE SEQUENCE [LARGE SCALE GENOMIC DNA]</scope>
    <source>
        <strain evidence="2 3">P28004</strain>
    </source>
</reference>
<dbReference type="SUPFAM" id="SSF81342">
    <property type="entry name" value="Transmembrane di-heme cytochromes"/>
    <property type="match status" value="1"/>
</dbReference>
<sequence length="309" mass="34656">MRPVPASRSSFRTSRWFRLVWIVPAVLVGALLLVLLAVAIRSSDGGQRFLASYPGQSVLPSFVPVGLPWWLNGLHATNTFFLLLIVRTGWVLRAKKRPAVRWARRVGPFRQNGVQKISLTSWFHLTLTALWVLNGIIPYVLLFATGQWARIVPTSWDIVPNAVSAALQYASLNWPTENGWVDYNALQVLSYFAITFVAAPLAIITGLRMSPAWATRMRRFDTRFTLRTARSLHVATMYFFIGFVIVHVTLVLATGALRNLNHMYAGRDDQTWAGFWLFVLSILVMIAGWIAARPPLLKPVAALTGTLSR</sequence>
<comment type="caution">
    <text evidence="2">The sequence shown here is derived from an EMBL/GenBank/DDBJ whole genome shotgun (WGS) entry which is preliminary data.</text>
</comment>
<keyword evidence="1" id="KW-0472">Membrane</keyword>
<feature type="transmembrane region" description="Helical" evidence="1">
    <location>
        <begin position="69"/>
        <end position="92"/>
    </location>
</feature>
<gene>
    <name evidence="2" type="ORF">B7R25_13120</name>
</gene>
<feature type="transmembrane region" description="Helical" evidence="1">
    <location>
        <begin position="188"/>
        <end position="210"/>
    </location>
</feature>
<evidence type="ECO:0000313" key="3">
    <source>
        <dbReference type="Proteomes" id="UP000257080"/>
    </source>
</evidence>
<feature type="transmembrane region" description="Helical" evidence="1">
    <location>
        <begin position="113"/>
        <end position="133"/>
    </location>
</feature>
<dbReference type="EMBL" id="NBXE01000030">
    <property type="protein sequence ID" value="RFA25649.1"/>
    <property type="molecule type" value="Genomic_DNA"/>
</dbReference>
<dbReference type="AlphaFoldDB" id="A0A3E0WAC0"/>
<feature type="transmembrane region" description="Helical" evidence="1">
    <location>
        <begin position="273"/>
        <end position="292"/>
    </location>
</feature>
<proteinExistence type="predicted"/>
<accession>A0A3E0WAC0</accession>
<feature type="transmembrane region" description="Helical" evidence="1">
    <location>
        <begin position="231"/>
        <end position="253"/>
    </location>
</feature>
<dbReference type="RefSeq" id="WP_116419409.1">
    <property type="nucleotide sequence ID" value="NZ_NBXC01000025.1"/>
</dbReference>
<evidence type="ECO:0000256" key="1">
    <source>
        <dbReference type="SAM" id="Phobius"/>
    </source>
</evidence>
<keyword evidence="1" id="KW-0812">Transmembrane</keyword>
<feature type="transmembrane region" description="Helical" evidence="1">
    <location>
        <begin position="20"/>
        <end position="40"/>
    </location>
</feature>
<protein>
    <submittedName>
        <fullName evidence="2">Uncharacterized protein</fullName>
    </submittedName>
</protein>
<keyword evidence="1" id="KW-1133">Transmembrane helix</keyword>
<dbReference type="Proteomes" id="UP000257080">
    <property type="component" value="Unassembled WGS sequence"/>
</dbReference>
<organism evidence="2 3">
    <name type="scientific">Subtercola boreus</name>
    <dbReference type="NCBI Taxonomy" id="120213"/>
    <lineage>
        <taxon>Bacteria</taxon>
        <taxon>Bacillati</taxon>
        <taxon>Actinomycetota</taxon>
        <taxon>Actinomycetes</taxon>
        <taxon>Micrococcales</taxon>
        <taxon>Microbacteriaceae</taxon>
        <taxon>Subtercola</taxon>
    </lineage>
</organism>
<dbReference type="Gene3D" id="1.20.950.20">
    <property type="entry name" value="Transmembrane di-heme cytochromes, Chain C"/>
    <property type="match status" value="1"/>
</dbReference>